<feature type="repeat" description="TPR" evidence="1">
    <location>
        <begin position="760"/>
        <end position="793"/>
    </location>
</feature>
<comment type="similarity">
    <text evidence="2">Belongs to the MT-A70-like family.</text>
</comment>
<proteinExistence type="inferred from homology"/>
<dbReference type="PROSITE" id="PS51143">
    <property type="entry name" value="MT_A70"/>
    <property type="match status" value="1"/>
</dbReference>
<dbReference type="InterPro" id="IPR002052">
    <property type="entry name" value="DNA_methylase_N6_adenine_CS"/>
</dbReference>
<dbReference type="GO" id="GO:0030008">
    <property type="term" value="C:TRAPP complex"/>
    <property type="evidence" value="ECO:0007669"/>
    <property type="project" value="TreeGrafter"/>
</dbReference>
<protein>
    <submittedName>
        <fullName evidence="3">Uncharacterized protein</fullName>
    </submittedName>
</protein>
<dbReference type="PANTHER" id="PTHR21581:SF6">
    <property type="entry name" value="TRAFFICKING PROTEIN PARTICLE COMPLEX SUBUNIT 12"/>
    <property type="match status" value="1"/>
</dbReference>
<gene>
    <name evidence="3" type="ORF">O3M35_005180</name>
</gene>
<dbReference type="GO" id="GO:0008168">
    <property type="term" value="F:methyltransferase activity"/>
    <property type="evidence" value="ECO:0007669"/>
    <property type="project" value="InterPro"/>
</dbReference>
<evidence type="ECO:0000256" key="2">
    <source>
        <dbReference type="PROSITE-ProRule" id="PRU00489"/>
    </source>
</evidence>
<comment type="caution">
    <text evidence="3">The sequence shown here is derived from an EMBL/GenBank/DDBJ whole genome shotgun (WGS) entry which is preliminary data.</text>
</comment>
<keyword evidence="4" id="KW-1185">Reference proteome</keyword>
<dbReference type="GO" id="GO:0032259">
    <property type="term" value="P:methylation"/>
    <property type="evidence" value="ECO:0007669"/>
    <property type="project" value="InterPro"/>
</dbReference>
<dbReference type="InterPro" id="IPR019734">
    <property type="entry name" value="TPR_rpt"/>
</dbReference>
<dbReference type="GO" id="GO:0005794">
    <property type="term" value="C:Golgi apparatus"/>
    <property type="evidence" value="ECO:0007669"/>
    <property type="project" value="TreeGrafter"/>
</dbReference>
<accession>A0AAW1DJI3</accession>
<evidence type="ECO:0000313" key="4">
    <source>
        <dbReference type="Proteomes" id="UP001461498"/>
    </source>
</evidence>
<dbReference type="Proteomes" id="UP001461498">
    <property type="component" value="Unassembled WGS sequence"/>
</dbReference>
<dbReference type="InterPro" id="IPR029063">
    <property type="entry name" value="SAM-dependent_MTases_sf"/>
</dbReference>
<organism evidence="3 4">
    <name type="scientific">Rhynocoris fuscipes</name>
    <dbReference type="NCBI Taxonomy" id="488301"/>
    <lineage>
        <taxon>Eukaryota</taxon>
        <taxon>Metazoa</taxon>
        <taxon>Ecdysozoa</taxon>
        <taxon>Arthropoda</taxon>
        <taxon>Hexapoda</taxon>
        <taxon>Insecta</taxon>
        <taxon>Pterygota</taxon>
        <taxon>Neoptera</taxon>
        <taxon>Paraneoptera</taxon>
        <taxon>Hemiptera</taxon>
        <taxon>Heteroptera</taxon>
        <taxon>Panheteroptera</taxon>
        <taxon>Cimicomorpha</taxon>
        <taxon>Reduviidae</taxon>
        <taxon>Harpactorinae</taxon>
        <taxon>Harpactorini</taxon>
        <taxon>Rhynocoris</taxon>
    </lineage>
</organism>
<evidence type="ECO:0000313" key="3">
    <source>
        <dbReference type="EMBL" id="KAK9510383.1"/>
    </source>
</evidence>
<dbReference type="Gene3D" id="1.25.40.10">
    <property type="entry name" value="Tetratricopeptide repeat domain"/>
    <property type="match status" value="2"/>
</dbReference>
<dbReference type="PANTHER" id="PTHR21581">
    <property type="entry name" value="D-ALANYL-D-ALANINE CARBOXYPEPTIDASE"/>
    <property type="match status" value="1"/>
</dbReference>
<reference evidence="3 4" key="1">
    <citation type="submission" date="2022-12" db="EMBL/GenBank/DDBJ databases">
        <title>Chromosome-level genome assembly of true bugs.</title>
        <authorList>
            <person name="Ma L."/>
            <person name="Li H."/>
        </authorList>
    </citation>
    <scope>NUCLEOTIDE SEQUENCE [LARGE SCALE GENOMIC DNA]</scope>
    <source>
        <strain evidence="3">Lab_2022b</strain>
    </source>
</reference>
<keyword evidence="1" id="KW-0802">TPR repeat</keyword>
<dbReference type="AlphaFoldDB" id="A0AAW1DJI3"/>
<dbReference type="SUPFAM" id="SSF48452">
    <property type="entry name" value="TPR-like"/>
    <property type="match status" value="1"/>
</dbReference>
<dbReference type="Pfam" id="PF05063">
    <property type="entry name" value="MT-A70"/>
    <property type="match status" value="1"/>
</dbReference>
<dbReference type="InterPro" id="IPR007757">
    <property type="entry name" value="MT-A70-like"/>
</dbReference>
<dbReference type="GO" id="GO:0003676">
    <property type="term" value="F:nucleic acid binding"/>
    <property type="evidence" value="ECO:0007669"/>
    <property type="project" value="InterPro"/>
</dbReference>
<sequence>MRDAEAQNFLKTISARSRKEFVFAKDLPGSSLDSDIIDDELLSLNLAYKTLLKEARQLHLFTTSPSPKDYLDNNKLARTFVDNFFDTITEKYSTFQGGNTNNHSLIVNIDNGNYVIPPLCNFFSCEIHEINNKLQENKYDFILLDPPWKNKFIRRKKIKNVKKSYYMLPNNVIEELPINKYLNELGLLAVWCTNSPTHLEAIKQFFNKWNLEYVAEWFWIKVTQTGEPVCNVAGKGDKKPYERLIFGAVKTRNLHNPERGKVIISVPSAVHSHKPPLSEVLSAYLPENPKCLELFARYLLPGWTRDGGNEHFFDQLSSNTSAMMTSMVESKSSQDLFTSDNTTTSVTTKLESLQLDSQKVEPVVCKIFSQESPQDTKQSDKSFFDIISSNDLKTSDIDFKSPSLSDTLNVFDNNEGPYPSPLQGFEDVCDALYGADSDRTRESWIPSEKTRRALILAATSSQTSYTPDKDNLTMPGLTMEEEMVDGVTLLVKQLFGEAEANQRKVLTANDVSQDERGLRELIQAECYRAAVNLTGRLLTIFGQGFGRQGQPTRHSPHSIQLWFTRFCLLVKLGAVQIVESEAAVWWDLDKPDLYYQFYPELYGGKLGTMVPFQMRILLATLPSYLKQYTEAFERLYSVLAIVNKILSNLESGKSEDGSLIELSAKERDIAKQVWSSREARVQHAIINVALMSKNYILAIEIFQNLIEKNKSINQKRALQSALGRVFLQMGDIINAERCFSMAKQLKRNKPGTLNSNTADIRELVDKGLMLVSENKFEDAYECFQKASLLEPTNIMVLNNMAVCLLYTGKLKDALKLLSSTISSQPSLSLQEPVLLNICTLFELGSSHMTQKEDLLRQVAKYRGDSFNVACLKLSTKLTN</sequence>
<dbReference type="SMART" id="SM00028">
    <property type="entry name" value="TPR"/>
    <property type="match status" value="4"/>
</dbReference>
<dbReference type="InterPro" id="IPR011990">
    <property type="entry name" value="TPR-like_helical_dom_sf"/>
</dbReference>
<dbReference type="Gene3D" id="3.40.50.150">
    <property type="entry name" value="Vaccinia Virus protein VP39"/>
    <property type="match status" value="1"/>
</dbReference>
<dbReference type="PROSITE" id="PS50005">
    <property type="entry name" value="TPR"/>
    <property type="match status" value="1"/>
</dbReference>
<dbReference type="SUPFAM" id="SSF53335">
    <property type="entry name" value="S-adenosyl-L-methionine-dependent methyltransferases"/>
    <property type="match status" value="1"/>
</dbReference>
<name>A0AAW1DJI3_9HEMI</name>
<dbReference type="EMBL" id="JAPXFL010000002">
    <property type="protein sequence ID" value="KAK9510383.1"/>
    <property type="molecule type" value="Genomic_DNA"/>
</dbReference>
<evidence type="ECO:0000256" key="1">
    <source>
        <dbReference type="PROSITE-ProRule" id="PRU00339"/>
    </source>
</evidence>
<dbReference type="PROSITE" id="PS00092">
    <property type="entry name" value="N6_MTASE"/>
    <property type="match status" value="1"/>
</dbReference>